<dbReference type="KEGG" id="cput:CONPUDRAFT_145391"/>
<feature type="compositionally biased region" description="Basic and acidic residues" evidence="1">
    <location>
        <begin position="159"/>
        <end position="172"/>
    </location>
</feature>
<feature type="compositionally biased region" description="Polar residues" evidence="1">
    <location>
        <begin position="678"/>
        <end position="694"/>
    </location>
</feature>
<feature type="region of interest" description="Disordered" evidence="1">
    <location>
        <begin position="504"/>
        <end position="552"/>
    </location>
</feature>
<reference evidence="3" key="1">
    <citation type="journal article" date="2012" name="Science">
        <title>The Paleozoic origin of enzymatic lignin decomposition reconstructed from 31 fungal genomes.</title>
        <authorList>
            <person name="Floudas D."/>
            <person name="Binder M."/>
            <person name="Riley R."/>
            <person name="Barry K."/>
            <person name="Blanchette R.A."/>
            <person name="Henrissat B."/>
            <person name="Martinez A.T."/>
            <person name="Otillar R."/>
            <person name="Spatafora J.W."/>
            <person name="Yadav J.S."/>
            <person name="Aerts A."/>
            <person name="Benoit I."/>
            <person name="Boyd A."/>
            <person name="Carlson A."/>
            <person name="Copeland A."/>
            <person name="Coutinho P.M."/>
            <person name="de Vries R.P."/>
            <person name="Ferreira P."/>
            <person name="Findley K."/>
            <person name="Foster B."/>
            <person name="Gaskell J."/>
            <person name="Glotzer D."/>
            <person name="Gorecki P."/>
            <person name="Heitman J."/>
            <person name="Hesse C."/>
            <person name="Hori C."/>
            <person name="Igarashi K."/>
            <person name="Jurgens J.A."/>
            <person name="Kallen N."/>
            <person name="Kersten P."/>
            <person name="Kohler A."/>
            <person name="Kuees U."/>
            <person name="Kumar T.K.A."/>
            <person name="Kuo A."/>
            <person name="LaButti K."/>
            <person name="Larrondo L.F."/>
            <person name="Lindquist E."/>
            <person name="Ling A."/>
            <person name="Lombard V."/>
            <person name="Lucas S."/>
            <person name="Lundell T."/>
            <person name="Martin R."/>
            <person name="McLaughlin D.J."/>
            <person name="Morgenstern I."/>
            <person name="Morin E."/>
            <person name="Murat C."/>
            <person name="Nagy L.G."/>
            <person name="Nolan M."/>
            <person name="Ohm R.A."/>
            <person name="Patyshakuliyeva A."/>
            <person name="Rokas A."/>
            <person name="Ruiz-Duenas F.J."/>
            <person name="Sabat G."/>
            <person name="Salamov A."/>
            <person name="Samejima M."/>
            <person name="Schmutz J."/>
            <person name="Slot J.C."/>
            <person name="St John F."/>
            <person name="Stenlid J."/>
            <person name="Sun H."/>
            <person name="Sun S."/>
            <person name="Syed K."/>
            <person name="Tsang A."/>
            <person name="Wiebenga A."/>
            <person name="Young D."/>
            <person name="Pisabarro A."/>
            <person name="Eastwood D.C."/>
            <person name="Martin F."/>
            <person name="Cullen D."/>
            <person name="Grigoriev I.V."/>
            <person name="Hibbett D.S."/>
        </authorList>
    </citation>
    <scope>NUCLEOTIDE SEQUENCE [LARGE SCALE GENOMIC DNA]</scope>
    <source>
        <strain evidence="3">RWD-64-598 SS2</strain>
    </source>
</reference>
<feature type="region of interest" description="Disordered" evidence="1">
    <location>
        <begin position="1"/>
        <end position="21"/>
    </location>
</feature>
<dbReference type="EMBL" id="JH711581">
    <property type="protein sequence ID" value="EIW79329.1"/>
    <property type="molecule type" value="Genomic_DNA"/>
</dbReference>
<evidence type="ECO:0000313" key="2">
    <source>
        <dbReference type="EMBL" id="EIW79329.1"/>
    </source>
</evidence>
<feature type="region of interest" description="Disordered" evidence="1">
    <location>
        <begin position="678"/>
        <end position="703"/>
    </location>
</feature>
<dbReference type="Proteomes" id="UP000053558">
    <property type="component" value="Unassembled WGS sequence"/>
</dbReference>
<organism evidence="2 3">
    <name type="scientific">Coniophora puteana (strain RWD-64-598)</name>
    <name type="common">Brown rot fungus</name>
    <dbReference type="NCBI Taxonomy" id="741705"/>
    <lineage>
        <taxon>Eukaryota</taxon>
        <taxon>Fungi</taxon>
        <taxon>Dikarya</taxon>
        <taxon>Basidiomycota</taxon>
        <taxon>Agaricomycotina</taxon>
        <taxon>Agaricomycetes</taxon>
        <taxon>Agaricomycetidae</taxon>
        <taxon>Boletales</taxon>
        <taxon>Coniophorineae</taxon>
        <taxon>Coniophoraceae</taxon>
        <taxon>Coniophora</taxon>
    </lineage>
</organism>
<gene>
    <name evidence="2" type="ORF">CONPUDRAFT_145391</name>
</gene>
<feature type="region of interest" description="Disordered" evidence="1">
    <location>
        <begin position="140"/>
        <end position="201"/>
    </location>
</feature>
<protein>
    <submittedName>
        <fullName evidence="2">Uncharacterized protein</fullName>
    </submittedName>
</protein>
<feature type="compositionally biased region" description="Low complexity" evidence="1">
    <location>
        <begin position="945"/>
        <end position="959"/>
    </location>
</feature>
<keyword evidence="3" id="KW-1185">Reference proteome</keyword>
<dbReference type="RefSeq" id="XP_007770984.1">
    <property type="nucleotide sequence ID" value="XM_007772794.1"/>
</dbReference>
<evidence type="ECO:0000256" key="1">
    <source>
        <dbReference type="SAM" id="MobiDB-lite"/>
    </source>
</evidence>
<sequence>MSNCTHLQTFSTDAPSSPLASSIRWSPNKLRQKSIAAMHNLSARVIRRTKSALLDVPQRSVFSTKESTSSTSDHRIQRIFRARSLPNLRPDATVTTLSSRVTPGGTGPMTFPERPAENIAPCPHLIHGVQVALSVDRRSSNSSSLAMPNRDYNVGMRSSEGRESKCAMHPDDNGVNFLSETAKRPPSQNDWQLDPEDDGDDDFWASISEAGDESSIRQKVPASSEAIYELLNHVEACQDDTERVLSDLDMDPISSRSPCAELRVQSRVNHGDSPYSCYPNSRIVHSGSTLSTSCVPESCRFIHTQFEDAHLSETSRLPSLPNSARSIHPLDRENESFLRRNDPIFLYFFVYIPMASRHAARPRVPLNRHPVRQTLADSFTFDILDVLSTAEDRTVLLDEFPPFSWSEFFSLDKTDQKVPPFPEDRYSSVFADQLGALPVSALRHPLGSSKFAMEHDDDSLPFLVTIPTGPRMKLVAKERMLLQAWLNCTSSKWAPLQAPWAGAPATTFPSGQRHPDGRTRIPQRVQSPRIQADTDSSPTSETTDETARSSPIIDALRRRQAKAATREVPVLGRDHFERLASAQAGPKLPIGPSRIARPVRRLQSQTAARAAATTSRRSGLVVHGIPTHPSRDVGSSFGDYIITHKLSRTSPSTLSSKITRSSMTMSLKRNGMIASTTRCTASSGLGPTSASNDGGSLPDGEGSSKFDINHDPWAFIRDIDATQSRSSEHGSRTRYVASSIRRSSGDYVLNGVPTSVTPKGILKKSKYVRFEGVAQRTIEGPVEDFYFSADVRTPSPFPRSSTHAGNLSSLGLDMDAESHIDHISESGHDTGVSWNASIQQDDEEGPIDGLSFASLESETNAVGCSVNLRVLPLRVNKKPKPSPVMDTVLDIRPQNGDYNKENNVNEAHVTPQQPTPQADESPGKKSSRRSRMRWASFDASESTRKSSGSSSGGLPKKMSLTPLRNIFKLKAT</sequence>
<comment type="caution">
    <text evidence="2">The sequence shown here is derived from an EMBL/GenBank/DDBJ whole genome shotgun (WGS) entry which is preliminary data.</text>
</comment>
<proteinExistence type="predicted"/>
<name>A0A5M3MJ99_CONPW</name>
<dbReference type="GeneID" id="19202058"/>
<feature type="compositionally biased region" description="Polar residues" evidence="1">
    <location>
        <begin position="901"/>
        <end position="918"/>
    </location>
</feature>
<feature type="region of interest" description="Disordered" evidence="1">
    <location>
        <begin position="876"/>
        <end position="972"/>
    </location>
</feature>
<evidence type="ECO:0000313" key="3">
    <source>
        <dbReference type="Proteomes" id="UP000053558"/>
    </source>
</evidence>
<accession>A0A5M3MJ99</accession>
<dbReference type="AlphaFoldDB" id="A0A5M3MJ99"/>